<dbReference type="Proteomes" id="UP000277671">
    <property type="component" value="Unassembled WGS sequence"/>
</dbReference>
<dbReference type="InterPro" id="IPR036388">
    <property type="entry name" value="WH-like_DNA-bd_sf"/>
</dbReference>
<dbReference type="InterPro" id="IPR001867">
    <property type="entry name" value="OmpR/PhoB-type_DNA-bd"/>
</dbReference>
<evidence type="ECO:0000256" key="6">
    <source>
        <dbReference type="PROSITE-ProRule" id="PRU01091"/>
    </source>
</evidence>
<dbReference type="InterPro" id="IPR051677">
    <property type="entry name" value="AfsR-DnrI-RedD_regulator"/>
</dbReference>
<keyword evidence="4 6" id="KW-0238">DNA-binding</keyword>
<protein>
    <submittedName>
        <fullName evidence="8">DNA-binding SARP family transcriptional activator</fullName>
    </submittedName>
</protein>
<keyword evidence="3" id="KW-0805">Transcription regulation</keyword>
<comment type="caution">
    <text evidence="8">The sequence shown here is derived from an EMBL/GenBank/DDBJ whole genome shotgun (WGS) entry which is preliminary data.</text>
</comment>
<evidence type="ECO:0000256" key="3">
    <source>
        <dbReference type="ARBA" id="ARBA00023015"/>
    </source>
</evidence>
<dbReference type="Pfam" id="PF00931">
    <property type="entry name" value="NB-ARC"/>
    <property type="match status" value="1"/>
</dbReference>
<dbReference type="PRINTS" id="PR00364">
    <property type="entry name" value="DISEASERSIST"/>
</dbReference>
<evidence type="ECO:0000313" key="8">
    <source>
        <dbReference type="EMBL" id="RKR86359.1"/>
    </source>
</evidence>
<dbReference type="EMBL" id="RBKT01000001">
    <property type="protein sequence ID" value="RKR86359.1"/>
    <property type="molecule type" value="Genomic_DNA"/>
</dbReference>
<dbReference type="Gene3D" id="3.40.50.300">
    <property type="entry name" value="P-loop containing nucleotide triphosphate hydrolases"/>
    <property type="match status" value="1"/>
</dbReference>
<accession>A0A495JE64</accession>
<dbReference type="OrthoDB" id="7628974at2"/>
<dbReference type="PROSITE" id="PS51755">
    <property type="entry name" value="OMPR_PHOB"/>
    <property type="match status" value="1"/>
</dbReference>
<comment type="similarity">
    <text evidence="1">Belongs to the AfsR/DnrI/RedD regulatory family.</text>
</comment>
<evidence type="ECO:0000256" key="1">
    <source>
        <dbReference type="ARBA" id="ARBA00005820"/>
    </source>
</evidence>
<dbReference type="SUPFAM" id="SSF46894">
    <property type="entry name" value="C-terminal effector domain of the bipartite response regulators"/>
    <property type="match status" value="1"/>
</dbReference>
<evidence type="ECO:0000256" key="4">
    <source>
        <dbReference type="ARBA" id="ARBA00023125"/>
    </source>
</evidence>
<dbReference type="GO" id="GO:0006355">
    <property type="term" value="P:regulation of DNA-templated transcription"/>
    <property type="evidence" value="ECO:0007669"/>
    <property type="project" value="InterPro"/>
</dbReference>
<dbReference type="SMART" id="SM00028">
    <property type="entry name" value="TPR"/>
    <property type="match status" value="6"/>
</dbReference>
<reference evidence="8 9" key="1">
    <citation type="submission" date="2018-10" db="EMBL/GenBank/DDBJ databases">
        <title>Sequencing the genomes of 1000 actinobacteria strains.</title>
        <authorList>
            <person name="Klenk H.-P."/>
        </authorList>
    </citation>
    <scope>NUCLEOTIDE SEQUENCE [LARGE SCALE GENOMIC DNA]</scope>
    <source>
        <strain evidence="8 9">DSM 45175</strain>
    </source>
</reference>
<dbReference type="InterPro" id="IPR019734">
    <property type="entry name" value="TPR_rpt"/>
</dbReference>
<dbReference type="GO" id="GO:0003677">
    <property type="term" value="F:DNA binding"/>
    <property type="evidence" value="ECO:0007669"/>
    <property type="project" value="UniProtKB-UniRule"/>
</dbReference>
<dbReference type="InterPro" id="IPR011990">
    <property type="entry name" value="TPR-like_helical_dom_sf"/>
</dbReference>
<dbReference type="SMART" id="SM01043">
    <property type="entry name" value="BTAD"/>
    <property type="match status" value="1"/>
</dbReference>
<keyword evidence="5" id="KW-0804">Transcription</keyword>
<organism evidence="8 9">
    <name type="scientific">Micromonospora pisi</name>
    <dbReference type="NCBI Taxonomy" id="589240"/>
    <lineage>
        <taxon>Bacteria</taxon>
        <taxon>Bacillati</taxon>
        <taxon>Actinomycetota</taxon>
        <taxon>Actinomycetes</taxon>
        <taxon>Micromonosporales</taxon>
        <taxon>Micromonosporaceae</taxon>
        <taxon>Micromonospora</taxon>
    </lineage>
</organism>
<feature type="DNA-binding region" description="OmpR/PhoB-type" evidence="6">
    <location>
        <begin position="1"/>
        <end position="94"/>
    </location>
</feature>
<dbReference type="PANTHER" id="PTHR35807">
    <property type="entry name" value="TRANSCRIPTIONAL REGULATOR REDD-RELATED"/>
    <property type="match status" value="1"/>
</dbReference>
<dbReference type="AlphaFoldDB" id="A0A495JE64"/>
<evidence type="ECO:0000313" key="9">
    <source>
        <dbReference type="Proteomes" id="UP000277671"/>
    </source>
</evidence>
<dbReference type="InterPro" id="IPR005158">
    <property type="entry name" value="BTAD"/>
</dbReference>
<dbReference type="PANTHER" id="PTHR35807:SF1">
    <property type="entry name" value="TRANSCRIPTIONAL REGULATOR REDD"/>
    <property type="match status" value="1"/>
</dbReference>
<dbReference type="RefSeq" id="WP_121154316.1">
    <property type="nucleotide sequence ID" value="NZ_RBKT01000001.1"/>
</dbReference>
<dbReference type="InterPro" id="IPR042197">
    <property type="entry name" value="Apaf_helical"/>
</dbReference>
<name>A0A495JE64_9ACTN</name>
<dbReference type="GO" id="GO:0043531">
    <property type="term" value="F:ADP binding"/>
    <property type="evidence" value="ECO:0007669"/>
    <property type="project" value="InterPro"/>
</dbReference>
<evidence type="ECO:0000256" key="2">
    <source>
        <dbReference type="ARBA" id="ARBA00022737"/>
    </source>
</evidence>
<dbReference type="Pfam" id="PF13424">
    <property type="entry name" value="TPR_12"/>
    <property type="match status" value="3"/>
</dbReference>
<keyword evidence="9" id="KW-1185">Reference proteome</keyword>
<sequence>MLQVRLLGPVAAYSANEPIPLGGSKPRALFAALVLERGRVVPASRLVDVVWPENPPERARALIQTYISTLRKSFARHGHPEVIGTQSPGYLARLDNATVDADLLADLVGRAREEVARGDHAVGSGLLHQAVGLSHGPALSGLGNSPLAAEARRLDELLLTAQAERVEVELSLGRLDHLAELTGLVARHPTNERLRGQLMVTLYRLGRQTDALACYREGRSALVEELGVEPGQRLRDLHSAILRGGGDLLETSRPDREPRPPTVVPAQVPLGPSDFTGREAVRTALADALRTATPGTHVLAGQGGTGKSALAAWVTRQVADSFPDGQLYADMRGMTDTPATPDEVLVGFLRSLGVNPTHLPDSTRERTELYRSLVADRRLLVLFDDAADEQQVRPLLPAGPRCAALITSRDRLAGLAGAALTEVEVLTDDEAWALLTRIIGAARADGDVDSARRILAACENLPLAIRIAGARLATRRHLPLRVLAERLTDERQRLDELAAGDLAVRSSISLSYRALDPSARTALRHLGFFGLPRFDAWVLSSLLDTSVPLAERMLEVLVDAHLVEFTGVDQTGVLRYHLHDLVRLYARERADVEERPEELRDAISRAVGSWRTMIDRITTTFPPAEVVWRRPPGPGLPVAEDLAQRVLADASGWLQREEPVLVIGVERAAAVGLHELACDFVSAKMALQLEGANRFELWSRIVTAALRAAERAGNLDGEARMLAELAQLRYAEDRYDESRRYFGEALSRFRALGDIPGQTTALAGLGLACREPGYLAEALHFLNQAVPLLRELDDAVGIGYVHRVRGSVLLERGDFAMALADFELSLRAYRRTGSQRGVAYTLRSLGLYHRARGDYEQALQACAESAEIFRELGNELMHSYAVRAHATTELRMGRPDAALPRLEWALSVAREAGDRWGQGVALRVLGQLYLATGQLGLAEESLDASLSLWDRVQAPLWRARTRYDLSLVYRARGDIDAADQAFTEAYQVFHHYNSREYVELQRR</sequence>
<gene>
    <name evidence="8" type="ORF">BDK92_0583</name>
</gene>
<dbReference type="SUPFAM" id="SSF52540">
    <property type="entry name" value="P-loop containing nucleoside triphosphate hydrolases"/>
    <property type="match status" value="1"/>
</dbReference>
<dbReference type="Gene3D" id="1.10.10.10">
    <property type="entry name" value="Winged helix-like DNA-binding domain superfamily/Winged helix DNA-binding domain"/>
    <property type="match status" value="2"/>
</dbReference>
<dbReference type="Gene3D" id="1.10.8.430">
    <property type="entry name" value="Helical domain of apoptotic protease-activating factors"/>
    <property type="match status" value="1"/>
</dbReference>
<dbReference type="GO" id="GO:0000160">
    <property type="term" value="P:phosphorelay signal transduction system"/>
    <property type="evidence" value="ECO:0007669"/>
    <property type="project" value="InterPro"/>
</dbReference>
<keyword evidence="2" id="KW-0677">Repeat</keyword>
<evidence type="ECO:0000256" key="5">
    <source>
        <dbReference type="ARBA" id="ARBA00023163"/>
    </source>
</evidence>
<proteinExistence type="inferred from homology"/>
<dbReference type="Pfam" id="PF00486">
    <property type="entry name" value="Trans_reg_C"/>
    <property type="match status" value="1"/>
</dbReference>
<dbReference type="Gene3D" id="1.25.40.10">
    <property type="entry name" value="Tetratricopeptide repeat domain"/>
    <property type="match status" value="3"/>
</dbReference>
<dbReference type="Pfam" id="PF03704">
    <property type="entry name" value="BTAD"/>
    <property type="match status" value="1"/>
</dbReference>
<dbReference type="SUPFAM" id="SSF48452">
    <property type="entry name" value="TPR-like"/>
    <property type="match status" value="3"/>
</dbReference>
<feature type="domain" description="OmpR/PhoB-type" evidence="7">
    <location>
        <begin position="1"/>
        <end position="94"/>
    </location>
</feature>
<evidence type="ECO:0000259" key="7">
    <source>
        <dbReference type="PROSITE" id="PS51755"/>
    </source>
</evidence>
<dbReference type="InterPro" id="IPR027417">
    <property type="entry name" value="P-loop_NTPase"/>
</dbReference>
<dbReference type="InterPro" id="IPR016032">
    <property type="entry name" value="Sig_transdc_resp-reg_C-effctor"/>
</dbReference>
<dbReference type="InterPro" id="IPR002182">
    <property type="entry name" value="NB-ARC"/>
</dbReference>
<dbReference type="CDD" id="cd15831">
    <property type="entry name" value="BTAD"/>
    <property type="match status" value="1"/>
</dbReference>
<dbReference type="SMART" id="SM00862">
    <property type="entry name" value="Trans_reg_C"/>
    <property type="match status" value="1"/>
</dbReference>